<dbReference type="EMBL" id="NBXA01000021">
    <property type="protein sequence ID" value="RFA12635.1"/>
    <property type="molecule type" value="Genomic_DNA"/>
</dbReference>
<organism evidence="2 3">
    <name type="scientific">Subtercola boreus</name>
    <dbReference type="NCBI Taxonomy" id="120213"/>
    <lineage>
        <taxon>Bacteria</taxon>
        <taxon>Bacillati</taxon>
        <taxon>Actinomycetota</taxon>
        <taxon>Actinomycetes</taxon>
        <taxon>Micrococcales</taxon>
        <taxon>Microbacteriaceae</taxon>
        <taxon>Subtercola</taxon>
    </lineage>
</organism>
<dbReference type="RefSeq" id="WP_116283080.1">
    <property type="nucleotide sequence ID" value="NZ_NBXA01000021.1"/>
</dbReference>
<feature type="domain" description="Antitoxin SocA-like Panacea" evidence="1">
    <location>
        <begin position="23"/>
        <end position="113"/>
    </location>
</feature>
<proteinExistence type="predicted"/>
<protein>
    <recommendedName>
        <fullName evidence="1">Antitoxin SocA-like Panacea domain-containing protein</fullName>
    </recommendedName>
</protein>
<evidence type="ECO:0000313" key="2">
    <source>
        <dbReference type="EMBL" id="RFA12635.1"/>
    </source>
</evidence>
<evidence type="ECO:0000313" key="3">
    <source>
        <dbReference type="Proteomes" id="UP000256709"/>
    </source>
</evidence>
<name>A0A3E0VSM5_9MICO</name>
<gene>
    <name evidence="2" type="ORF">B7R21_09825</name>
</gene>
<dbReference type="InterPro" id="IPR025272">
    <property type="entry name" value="SocA_Panacea"/>
</dbReference>
<evidence type="ECO:0000259" key="1">
    <source>
        <dbReference type="Pfam" id="PF13274"/>
    </source>
</evidence>
<sequence>MTNIHDVAAYVLRERGQMTAMKLEKLVYYAKAWHLVWDEQALFPERIEAWANGPVAPDLYRVHKGQFNVATWPKGDPDVLGPSERGSVDAVLRFYGPKPAFELSDMTHSEGPWREARKGVPAGERSDIEISEASMYEYYDGLVGIGEE</sequence>
<accession>A0A3E0VSM5</accession>
<dbReference type="Pfam" id="PF13274">
    <property type="entry name" value="SocA_Panacea"/>
    <property type="match status" value="1"/>
</dbReference>
<dbReference type="OrthoDB" id="9799173at2"/>
<comment type="caution">
    <text evidence="2">The sequence shown here is derived from an EMBL/GenBank/DDBJ whole genome shotgun (WGS) entry which is preliminary data.</text>
</comment>
<dbReference type="Proteomes" id="UP000256709">
    <property type="component" value="Unassembled WGS sequence"/>
</dbReference>
<dbReference type="AlphaFoldDB" id="A0A3E0VSM5"/>
<reference evidence="2 3" key="1">
    <citation type="submission" date="2017-04" db="EMBL/GenBank/DDBJ databases">
        <title>Comparative genome analysis of Subtercola boreus.</title>
        <authorList>
            <person name="Cho Y.-J."/>
            <person name="Cho A."/>
            <person name="Kim O.-S."/>
            <person name="Lee J.-I."/>
        </authorList>
    </citation>
    <scope>NUCLEOTIDE SEQUENCE [LARGE SCALE GENOMIC DNA]</scope>
    <source>
        <strain evidence="2 3">P27444</strain>
    </source>
</reference>